<dbReference type="InterPro" id="IPR037523">
    <property type="entry name" value="VOC_core"/>
</dbReference>
<dbReference type="Gene3D" id="3.10.180.10">
    <property type="entry name" value="2,3-Dihydroxybiphenyl 1,2-Dioxygenase, domain 1"/>
    <property type="match status" value="1"/>
</dbReference>
<evidence type="ECO:0000259" key="1">
    <source>
        <dbReference type="PROSITE" id="PS51819"/>
    </source>
</evidence>
<dbReference type="EMBL" id="WNYA01000002">
    <property type="protein sequence ID" value="KAG8587587.1"/>
    <property type="molecule type" value="Genomic_DNA"/>
</dbReference>
<accession>A0AAV7CT88</accession>
<proteinExistence type="predicted"/>
<dbReference type="PANTHER" id="PTHR46466">
    <property type="entry name" value="GLYOXALASE DOMAIN-CONTAINING PROTEIN 4"/>
    <property type="match status" value="1"/>
</dbReference>
<name>A0AAV7CT88_ENGPU</name>
<organism evidence="2 3">
    <name type="scientific">Engystomops pustulosus</name>
    <name type="common">Tungara frog</name>
    <name type="synonym">Physalaemus pustulosus</name>
    <dbReference type="NCBI Taxonomy" id="76066"/>
    <lineage>
        <taxon>Eukaryota</taxon>
        <taxon>Metazoa</taxon>
        <taxon>Chordata</taxon>
        <taxon>Craniata</taxon>
        <taxon>Vertebrata</taxon>
        <taxon>Euteleostomi</taxon>
        <taxon>Amphibia</taxon>
        <taxon>Batrachia</taxon>
        <taxon>Anura</taxon>
        <taxon>Neobatrachia</taxon>
        <taxon>Hyloidea</taxon>
        <taxon>Leptodactylidae</taxon>
        <taxon>Leiuperinae</taxon>
        <taxon>Engystomops</taxon>
    </lineage>
</organism>
<gene>
    <name evidence="2" type="ORF">GDO81_005713</name>
</gene>
<dbReference type="InterPro" id="IPR029068">
    <property type="entry name" value="Glyas_Bleomycin-R_OHBP_Dase"/>
</dbReference>
<dbReference type="PROSITE" id="PS51819">
    <property type="entry name" value="VOC"/>
    <property type="match status" value="1"/>
</dbReference>
<sequence length="72" mass="7977">MTLSRGAGTVPGCGVVVAVMGGRRALHYVLKVADRPQTARFFRDVLGMKVYVMKNLKKVAKLHAMAPMWEME</sequence>
<dbReference type="PANTHER" id="PTHR46466:SF1">
    <property type="entry name" value="GLYOXALASE DOMAIN-CONTAINING PROTEIN 4"/>
    <property type="match status" value="1"/>
</dbReference>
<feature type="domain" description="VOC" evidence="1">
    <location>
        <begin position="24"/>
        <end position="72"/>
    </location>
</feature>
<evidence type="ECO:0000313" key="3">
    <source>
        <dbReference type="Proteomes" id="UP000824782"/>
    </source>
</evidence>
<keyword evidence="3" id="KW-1185">Reference proteome</keyword>
<dbReference type="AlphaFoldDB" id="A0AAV7CT88"/>
<protein>
    <recommendedName>
        <fullName evidence="1">VOC domain-containing protein</fullName>
    </recommendedName>
</protein>
<dbReference type="InterPro" id="IPR043193">
    <property type="entry name" value="GLOD4"/>
</dbReference>
<evidence type="ECO:0000313" key="2">
    <source>
        <dbReference type="EMBL" id="KAG8587587.1"/>
    </source>
</evidence>
<reference evidence="2" key="1">
    <citation type="thesis" date="2020" institute="ProQuest LLC" country="789 East Eisenhower Parkway, Ann Arbor, MI, USA">
        <title>Comparative Genomics and Chromosome Evolution.</title>
        <authorList>
            <person name="Mudd A.B."/>
        </authorList>
    </citation>
    <scope>NUCLEOTIDE SEQUENCE</scope>
    <source>
        <strain evidence="2">237g6f4</strain>
        <tissue evidence="2">Blood</tissue>
    </source>
</reference>
<dbReference type="Proteomes" id="UP000824782">
    <property type="component" value="Unassembled WGS sequence"/>
</dbReference>
<comment type="caution">
    <text evidence="2">The sequence shown here is derived from an EMBL/GenBank/DDBJ whole genome shotgun (WGS) entry which is preliminary data.</text>
</comment>
<dbReference type="SUPFAM" id="SSF54593">
    <property type="entry name" value="Glyoxalase/Bleomycin resistance protein/Dihydroxybiphenyl dioxygenase"/>
    <property type="match status" value="1"/>
</dbReference>